<dbReference type="InterPro" id="IPR001902">
    <property type="entry name" value="SLC26A/SulP_fam"/>
</dbReference>
<protein>
    <recommendedName>
        <fullName evidence="6">STAS domain-containing protein</fullName>
    </recommendedName>
</protein>
<dbReference type="Gene3D" id="3.30.750.24">
    <property type="entry name" value="STAS domain"/>
    <property type="match status" value="1"/>
</dbReference>
<feature type="transmembrane region" description="Helical" evidence="5">
    <location>
        <begin position="249"/>
        <end position="270"/>
    </location>
</feature>
<dbReference type="SUPFAM" id="SSF52091">
    <property type="entry name" value="SpoIIaa-like"/>
    <property type="match status" value="1"/>
</dbReference>
<dbReference type="CDD" id="cd07042">
    <property type="entry name" value="STAS_SulP_like_sulfate_transporter"/>
    <property type="match status" value="1"/>
</dbReference>
<feature type="transmembrane region" description="Helical" evidence="5">
    <location>
        <begin position="81"/>
        <end position="102"/>
    </location>
</feature>
<keyword evidence="8" id="KW-1185">Reference proteome</keyword>
<dbReference type="AlphaFoldDB" id="A0AA36JBF6"/>
<evidence type="ECO:0000256" key="4">
    <source>
        <dbReference type="ARBA" id="ARBA00023136"/>
    </source>
</evidence>
<evidence type="ECO:0000313" key="8">
    <source>
        <dbReference type="Proteomes" id="UP001178507"/>
    </source>
</evidence>
<feature type="transmembrane region" description="Helical" evidence="5">
    <location>
        <begin position="381"/>
        <end position="402"/>
    </location>
</feature>
<dbReference type="Proteomes" id="UP001178507">
    <property type="component" value="Unassembled WGS sequence"/>
</dbReference>
<dbReference type="GO" id="GO:0016020">
    <property type="term" value="C:membrane"/>
    <property type="evidence" value="ECO:0007669"/>
    <property type="project" value="UniProtKB-SubCell"/>
</dbReference>
<dbReference type="PANTHER" id="PTHR11814">
    <property type="entry name" value="SULFATE TRANSPORTER"/>
    <property type="match status" value="1"/>
</dbReference>
<feature type="transmembrane region" description="Helical" evidence="5">
    <location>
        <begin position="44"/>
        <end position="69"/>
    </location>
</feature>
<comment type="subcellular location">
    <subcellularLocation>
        <location evidence="1">Membrane</location>
        <topology evidence="1">Multi-pass membrane protein</topology>
    </subcellularLocation>
</comment>
<proteinExistence type="predicted"/>
<feature type="non-terminal residue" evidence="7">
    <location>
        <position position="1"/>
    </location>
</feature>
<dbReference type="GO" id="GO:0055085">
    <property type="term" value="P:transmembrane transport"/>
    <property type="evidence" value="ECO:0007669"/>
    <property type="project" value="InterPro"/>
</dbReference>
<dbReference type="EMBL" id="CAUJNA010003443">
    <property type="protein sequence ID" value="CAJ1402195.1"/>
    <property type="molecule type" value="Genomic_DNA"/>
</dbReference>
<dbReference type="InterPro" id="IPR011547">
    <property type="entry name" value="SLC26A/SulP_dom"/>
</dbReference>
<sequence length="660" mass="72042">MSADPLVGQKSKASRRGWGDVLLEQMPILYWLPRYPLENLKPDLAGAMTLGCILIGQSLAHANLCMVNLINGPYSCMLPPIVYALFGTCVHASVGTGGLVSLLTGEVMADRGNLEQRTHDVAILTCLVGLLLALMGLLQLAFLVRFLSRPALSGFITASAILIMLSQVAPMLGLPNWASKGGIVNIIRQGQGDAQDEEWVMEPADRASWAGHHITYLEYTDIATAILSAVALVFLLNAKKLKKVKALKFIGDFKELVLLALSTIFCNYYNPTVDEELHIKVVGHVPAGLPAFEFPVKSAADLQTAKELLPGAILVAFVVFLSSFAGAKKFAMKDGYQIRAFNELMALGFANMLGALTGSVPTQIGLSRMGIAHQAGVKSQLGANIVVGVVVCLGVLLFSSYIQHVPMCVLNAIIVNGASHLTEFDQAVELWKFATNKRYNWKTRGDMLTWIIGFCCTLYFGAFQGMLSAVFASLIIILYQVVNPDIVQLGFREGDVMDAARPRKWMALDRKGAVKEPQILVFRLEGPLFYANVERLQEWVEEQEVEIGEEEGELIGIVLSASAIPFMDTTAVQALSALIKTCSERGTLFCIANTFGQTGRIAADQLEPLLKESITDSFLRSQLQNCSSVDDFVRLIRAYKEAHSDVTTHCLMRASMLQTK</sequence>
<evidence type="ECO:0000256" key="3">
    <source>
        <dbReference type="ARBA" id="ARBA00022989"/>
    </source>
</evidence>
<reference evidence="7" key="1">
    <citation type="submission" date="2023-08" db="EMBL/GenBank/DDBJ databases">
        <authorList>
            <person name="Chen Y."/>
            <person name="Shah S."/>
            <person name="Dougan E. K."/>
            <person name="Thang M."/>
            <person name="Chan C."/>
        </authorList>
    </citation>
    <scope>NUCLEOTIDE SEQUENCE</scope>
</reference>
<dbReference type="Pfam" id="PF00916">
    <property type="entry name" value="Sulfate_transp"/>
    <property type="match status" value="1"/>
</dbReference>
<feature type="transmembrane region" description="Helical" evidence="5">
    <location>
        <begin position="122"/>
        <end position="144"/>
    </location>
</feature>
<feature type="domain" description="STAS" evidence="6">
    <location>
        <begin position="517"/>
        <end position="593"/>
    </location>
</feature>
<accession>A0AA36JBF6</accession>
<feature type="transmembrane region" description="Helical" evidence="5">
    <location>
        <begin position="216"/>
        <end position="237"/>
    </location>
</feature>
<dbReference type="InterPro" id="IPR036513">
    <property type="entry name" value="STAS_dom_sf"/>
</dbReference>
<dbReference type="PROSITE" id="PS50801">
    <property type="entry name" value="STAS"/>
    <property type="match status" value="1"/>
</dbReference>
<dbReference type="InterPro" id="IPR002645">
    <property type="entry name" value="STAS_dom"/>
</dbReference>
<evidence type="ECO:0000256" key="2">
    <source>
        <dbReference type="ARBA" id="ARBA00022692"/>
    </source>
</evidence>
<evidence type="ECO:0000256" key="5">
    <source>
        <dbReference type="SAM" id="Phobius"/>
    </source>
</evidence>
<comment type="caution">
    <text evidence="7">The sequence shown here is derived from an EMBL/GenBank/DDBJ whole genome shotgun (WGS) entry which is preliminary data.</text>
</comment>
<feature type="transmembrane region" description="Helical" evidence="5">
    <location>
        <begin position="340"/>
        <end position="361"/>
    </location>
</feature>
<keyword evidence="2 5" id="KW-0812">Transmembrane</keyword>
<name>A0AA36JBF6_9DINO</name>
<keyword evidence="3 5" id="KW-1133">Transmembrane helix</keyword>
<evidence type="ECO:0000313" key="7">
    <source>
        <dbReference type="EMBL" id="CAJ1402195.1"/>
    </source>
</evidence>
<feature type="transmembrane region" description="Helical" evidence="5">
    <location>
        <begin position="151"/>
        <end position="169"/>
    </location>
</feature>
<feature type="transmembrane region" description="Helical" evidence="5">
    <location>
        <begin position="308"/>
        <end position="328"/>
    </location>
</feature>
<evidence type="ECO:0000256" key="1">
    <source>
        <dbReference type="ARBA" id="ARBA00004141"/>
    </source>
</evidence>
<feature type="transmembrane region" description="Helical" evidence="5">
    <location>
        <begin position="447"/>
        <end position="479"/>
    </location>
</feature>
<evidence type="ECO:0000259" key="6">
    <source>
        <dbReference type="PROSITE" id="PS50801"/>
    </source>
</evidence>
<keyword evidence="4 5" id="KW-0472">Membrane</keyword>
<organism evidence="7 8">
    <name type="scientific">Effrenium voratum</name>
    <dbReference type="NCBI Taxonomy" id="2562239"/>
    <lineage>
        <taxon>Eukaryota</taxon>
        <taxon>Sar</taxon>
        <taxon>Alveolata</taxon>
        <taxon>Dinophyceae</taxon>
        <taxon>Suessiales</taxon>
        <taxon>Symbiodiniaceae</taxon>
        <taxon>Effrenium</taxon>
    </lineage>
</organism>
<gene>
    <name evidence="7" type="ORF">EVOR1521_LOCUS25139</name>
</gene>
<dbReference type="Pfam" id="PF01740">
    <property type="entry name" value="STAS"/>
    <property type="match status" value="1"/>
</dbReference>